<name>A0ABN6F9Q0_9BACT</name>
<dbReference type="EMBL" id="AP024488">
    <property type="protein sequence ID" value="BCS98951.1"/>
    <property type="molecule type" value="Genomic_DNA"/>
</dbReference>
<organism evidence="9 10">
    <name type="scientific">Desulfoluna limicola</name>
    <dbReference type="NCBI Taxonomy" id="2810562"/>
    <lineage>
        <taxon>Bacteria</taxon>
        <taxon>Pseudomonadati</taxon>
        <taxon>Thermodesulfobacteriota</taxon>
        <taxon>Desulfobacteria</taxon>
        <taxon>Desulfobacterales</taxon>
        <taxon>Desulfolunaceae</taxon>
        <taxon>Desulfoluna</taxon>
    </lineage>
</organism>
<gene>
    <name evidence="9" type="ORF">DSLASN_45830</name>
</gene>
<dbReference type="Gene3D" id="3.30.450.20">
    <property type="entry name" value="PAS domain"/>
    <property type="match status" value="2"/>
</dbReference>
<comment type="catalytic activity">
    <reaction evidence="1">
        <text>ATP + protein L-histidine = ADP + protein N-phospho-L-histidine.</text>
        <dbReference type="EC" id="2.7.13.3"/>
    </reaction>
</comment>
<evidence type="ECO:0000259" key="8">
    <source>
        <dbReference type="PROSITE" id="PS50113"/>
    </source>
</evidence>
<dbReference type="SMART" id="SM00091">
    <property type="entry name" value="PAS"/>
    <property type="match status" value="2"/>
</dbReference>
<dbReference type="InterPro" id="IPR000700">
    <property type="entry name" value="PAS-assoc_C"/>
</dbReference>
<dbReference type="CDD" id="cd00130">
    <property type="entry name" value="PAS"/>
    <property type="match status" value="1"/>
</dbReference>
<dbReference type="NCBIfam" id="TIGR00229">
    <property type="entry name" value="sensory_box"/>
    <property type="match status" value="1"/>
</dbReference>
<dbReference type="InterPro" id="IPR035965">
    <property type="entry name" value="PAS-like_dom_sf"/>
</dbReference>
<evidence type="ECO:0000256" key="1">
    <source>
        <dbReference type="ARBA" id="ARBA00000085"/>
    </source>
</evidence>
<dbReference type="RefSeq" id="WP_236890307.1">
    <property type="nucleotide sequence ID" value="NZ_AP024488.1"/>
</dbReference>
<accession>A0ABN6F9Q0</accession>
<evidence type="ECO:0000256" key="3">
    <source>
        <dbReference type="ARBA" id="ARBA00022553"/>
    </source>
</evidence>
<feature type="domain" description="PAC" evidence="8">
    <location>
        <begin position="249"/>
        <end position="301"/>
    </location>
</feature>
<evidence type="ECO:0000256" key="5">
    <source>
        <dbReference type="ARBA" id="ARBA00022777"/>
    </source>
</evidence>
<dbReference type="InterPro" id="IPR052162">
    <property type="entry name" value="Sensor_kinase/Photoreceptor"/>
</dbReference>
<evidence type="ECO:0000256" key="6">
    <source>
        <dbReference type="SAM" id="Coils"/>
    </source>
</evidence>
<evidence type="ECO:0000313" key="10">
    <source>
        <dbReference type="Proteomes" id="UP001320148"/>
    </source>
</evidence>
<evidence type="ECO:0000259" key="7">
    <source>
        <dbReference type="PROSITE" id="PS50112"/>
    </source>
</evidence>
<dbReference type="PANTHER" id="PTHR43304:SF1">
    <property type="entry name" value="PAC DOMAIN-CONTAINING PROTEIN"/>
    <property type="match status" value="1"/>
</dbReference>
<dbReference type="Proteomes" id="UP001320148">
    <property type="component" value="Chromosome"/>
</dbReference>
<protein>
    <recommendedName>
        <fullName evidence="2">histidine kinase</fullName>
        <ecNumber evidence="2">2.7.13.3</ecNumber>
    </recommendedName>
</protein>
<keyword evidence="3" id="KW-0597">Phosphoprotein</keyword>
<keyword evidence="10" id="KW-1185">Reference proteome</keyword>
<dbReference type="Gene3D" id="2.10.70.100">
    <property type="match status" value="1"/>
</dbReference>
<keyword evidence="5" id="KW-0418">Kinase</keyword>
<feature type="domain" description="PAS" evidence="7">
    <location>
        <begin position="201"/>
        <end position="246"/>
    </location>
</feature>
<dbReference type="Pfam" id="PF08447">
    <property type="entry name" value="PAS_3"/>
    <property type="match status" value="1"/>
</dbReference>
<dbReference type="SUPFAM" id="SSF55785">
    <property type="entry name" value="PYP-like sensor domain (PAS domain)"/>
    <property type="match status" value="1"/>
</dbReference>
<sequence length="355" mass="39933">MPHPTRDGLLDKIRALEARLEQANLTIKDLELKAQELSTILAEVPLFMMIIDHRRQVQNVSHAILKFTHQRKENVLGLKGGEALRCVHHLDSSKGCGFGPACSACPVRSTVQDTIDTGRFHSKVPARLSFIGDTLDERSLLVSTAPLNTPDKQVLVFVEDVTEQDRAERALKNSEQRLANAQKIAHMGSWDWNIVSNELAWSDEIYRIFGVTPQAFDATYEAFLSFVHPGDRELLAQAVRTTLTEKKPYNINHRIIRPDGAERIVHEQGEVILDEAGNAVQMTGTVLDITDREQARARIKQLRGLLPICASCKKIRNDKGYWTILESYLSTHSDVEFSHGICPDCMKALYSDLKE</sequence>
<evidence type="ECO:0000256" key="2">
    <source>
        <dbReference type="ARBA" id="ARBA00012438"/>
    </source>
</evidence>
<dbReference type="InterPro" id="IPR001610">
    <property type="entry name" value="PAC"/>
</dbReference>
<keyword evidence="4" id="KW-0808">Transferase</keyword>
<feature type="coiled-coil region" evidence="6">
    <location>
        <begin position="6"/>
        <end position="40"/>
    </location>
</feature>
<evidence type="ECO:0000313" key="9">
    <source>
        <dbReference type="EMBL" id="BCS98951.1"/>
    </source>
</evidence>
<dbReference type="SMART" id="SM00086">
    <property type="entry name" value="PAC"/>
    <property type="match status" value="1"/>
</dbReference>
<dbReference type="PANTHER" id="PTHR43304">
    <property type="entry name" value="PHYTOCHROME-LIKE PROTEIN CPH1"/>
    <property type="match status" value="1"/>
</dbReference>
<proteinExistence type="predicted"/>
<keyword evidence="6" id="KW-0175">Coiled coil</keyword>
<reference evidence="9 10" key="1">
    <citation type="submission" date="2021-02" db="EMBL/GenBank/DDBJ databases">
        <title>Complete genome of Desulfoluna sp. strain ASN36.</title>
        <authorList>
            <person name="Takahashi A."/>
            <person name="Kojima H."/>
            <person name="Fukui M."/>
        </authorList>
    </citation>
    <scope>NUCLEOTIDE SEQUENCE [LARGE SCALE GENOMIC DNA]</scope>
    <source>
        <strain evidence="9 10">ASN36</strain>
    </source>
</reference>
<dbReference type="InterPro" id="IPR000014">
    <property type="entry name" value="PAS"/>
</dbReference>
<dbReference type="PROSITE" id="PS50113">
    <property type="entry name" value="PAC"/>
    <property type="match status" value="1"/>
</dbReference>
<dbReference type="PROSITE" id="PS50112">
    <property type="entry name" value="PAS"/>
    <property type="match status" value="1"/>
</dbReference>
<dbReference type="InterPro" id="IPR013655">
    <property type="entry name" value="PAS_fold_3"/>
</dbReference>
<dbReference type="EC" id="2.7.13.3" evidence="2"/>
<evidence type="ECO:0000256" key="4">
    <source>
        <dbReference type="ARBA" id="ARBA00022679"/>
    </source>
</evidence>